<dbReference type="PANTHER" id="PTHR30269">
    <property type="entry name" value="TRANSMEMBRANE PROTEIN YFCA"/>
    <property type="match status" value="1"/>
</dbReference>
<feature type="transmembrane region" description="Helical" evidence="8">
    <location>
        <begin position="96"/>
        <end position="115"/>
    </location>
</feature>
<protein>
    <recommendedName>
        <fullName evidence="8">Probable membrane transporter protein</fullName>
    </recommendedName>
</protein>
<feature type="transmembrane region" description="Helical" evidence="8">
    <location>
        <begin position="222"/>
        <end position="247"/>
    </location>
</feature>
<comment type="caution">
    <text evidence="9">The sequence shown here is derived from an EMBL/GenBank/DDBJ whole genome shotgun (WGS) entry which is preliminary data.</text>
</comment>
<name>A0A4Q7VSU5_9BURK</name>
<dbReference type="Proteomes" id="UP000293398">
    <property type="component" value="Unassembled WGS sequence"/>
</dbReference>
<organism evidence="9 10">
    <name type="scientific">Advenella incenata</name>
    <dbReference type="NCBI Taxonomy" id="267800"/>
    <lineage>
        <taxon>Bacteria</taxon>
        <taxon>Pseudomonadati</taxon>
        <taxon>Pseudomonadota</taxon>
        <taxon>Betaproteobacteria</taxon>
        <taxon>Burkholderiales</taxon>
        <taxon>Alcaligenaceae</taxon>
    </lineage>
</organism>
<keyword evidence="7 8" id="KW-0472">Membrane</keyword>
<evidence type="ECO:0000256" key="1">
    <source>
        <dbReference type="ARBA" id="ARBA00004651"/>
    </source>
</evidence>
<evidence type="ECO:0000256" key="7">
    <source>
        <dbReference type="ARBA" id="ARBA00023136"/>
    </source>
</evidence>
<keyword evidence="6 8" id="KW-1133">Transmembrane helix</keyword>
<dbReference type="EMBL" id="SHKO01000001">
    <property type="protein sequence ID" value="RZT99636.1"/>
    <property type="molecule type" value="Genomic_DNA"/>
</dbReference>
<dbReference type="Pfam" id="PF01925">
    <property type="entry name" value="TauE"/>
    <property type="match status" value="1"/>
</dbReference>
<comment type="subcellular location">
    <subcellularLocation>
        <location evidence="1 8">Cell membrane</location>
        <topology evidence="1 8">Multi-pass membrane protein</topology>
    </subcellularLocation>
</comment>
<evidence type="ECO:0000256" key="5">
    <source>
        <dbReference type="ARBA" id="ARBA00022692"/>
    </source>
</evidence>
<evidence type="ECO:0000256" key="4">
    <source>
        <dbReference type="ARBA" id="ARBA00022475"/>
    </source>
</evidence>
<dbReference type="InterPro" id="IPR052017">
    <property type="entry name" value="TSUP"/>
</dbReference>
<proteinExistence type="inferred from homology"/>
<accession>A0A4Q7VSU5</accession>
<dbReference type="OrthoDB" id="8717848at2"/>
<evidence type="ECO:0000256" key="6">
    <source>
        <dbReference type="ARBA" id="ARBA00022989"/>
    </source>
</evidence>
<dbReference type="RefSeq" id="WP_128395333.1">
    <property type="nucleotide sequence ID" value="NZ_SHKO01000001.1"/>
</dbReference>
<feature type="transmembrane region" description="Helical" evidence="8">
    <location>
        <begin position="127"/>
        <end position="146"/>
    </location>
</feature>
<feature type="transmembrane region" description="Helical" evidence="8">
    <location>
        <begin position="197"/>
        <end position="216"/>
    </location>
</feature>
<comment type="similarity">
    <text evidence="2 8">Belongs to the 4-toluene sulfonate uptake permease (TSUP) (TC 2.A.102) family.</text>
</comment>
<feature type="transmembrane region" description="Helical" evidence="8">
    <location>
        <begin position="42"/>
        <end position="62"/>
    </location>
</feature>
<feature type="transmembrane region" description="Helical" evidence="8">
    <location>
        <begin position="71"/>
        <end position="90"/>
    </location>
</feature>
<dbReference type="GO" id="GO:0005886">
    <property type="term" value="C:plasma membrane"/>
    <property type="evidence" value="ECO:0007669"/>
    <property type="project" value="UniProtKB-SubCell"/>
</dbReference>
<gene>
    <name evidence="9" type="ORF">EV681_1428</name>
</gene>
<evidence type="ECO:0000256" key="8">
    <source>
        <dbReference type="RuleBase" id="RU363041"/>
    </source>
</evidence>
<keyword evidence="3" id="KW-0813">Transport</keyword>
<keyword evidence="10" id="KW-1185">Reference proteome</keyword>
<feature type="transmembrane region" description="Helical" evidence="8">
    <location>
        <begin position="7"/>
        <end position="36"/>
    </location>
</feature>
<evidence type="ECO:0000256" key="3">
    <source>
        <dbReference type="ARBA" id="ARBA00022448"/>
    </source>
</evidence>
<dbReference type="PANTHER" id="PTHR30269:SF37">
    <property type="entry name" value="MEMBRANE TRANSPORTER PROTEIN"/>
    <property type="match status" value="1"/>
</dbReference>
<dbReference type="InterPro" id="IPR002781">
    <property type="entry name" value="TM_pro_TauE-like"/>
</dbReference>
<dbReference type="AlphaFoldDB" id="A0A4Q7VSU5"/>
<sequence>MDTIYVYVILGAVVAGFVQGLSGFGFGLVSMALWAWVLDPRLAAVLAVFGGMTGQIVGALSLRRGFDWRILVPYVLGGIAGIPLGVMLLPMLDVNMFKAALGCLLIVWCPVMIFARQLPKITFGGNIANAVVGLGGGIMGGLGGFSGVLPTLWCTLRYSNRDTQRAIIQNFNLSMLSLTMLSYIVSGMVTRPMLPMFLLVVPAILIPSFIGTRVYAGFSPERFRLVVLMLLTVSGLALLASAVPHLVAA</sequence>
<keyword evidence="5 8" id="KW-0812">Transmembrane</keyword>
<keyword evidence="4 8" id="KW-1003">Cell membrane</keyword>
<reference evidence="9 10" key="1">
    <citation type="submission" date="2019-02" db="EMBL/GenBank/DDBJ databases">
        <title>Genomic Encyclopedia of Type Strains, Phase IV (KMG-IV): sequencing the most valuable type-strain genomes for metagenomic binning, comparative biology and taxonomic classification.</title>
        <authorList>
            <person name="Goeker M."/>
        </authorList>
    </citation>
    <scope>NUCLEOTIDE SEQUENCE [LARGE SCALE GENOMIC DNA]</scope>
    <source>
        <strain evidence="9 10">DSM 23814</strain>
    </source>
</reference>
<evidence type="ECO:0000256" key="2">
    <source>
        <dbReference type="ARBA" id="ARBA00009142"/>
    </source>
</evidence>
<feature type="transmembrane region" description="Helical" evidence="8">
    <location>
        <begin position="166"/>
        <end position="185"/>
    </location>
</feature>
<evidence type="ECO:0000313" key="10">
    <source>
        <dbReference type="Proteomes" id="UP000293398"/>
    </source>
</evidence>
<evidence type="ECO:0000313" key="9">
    <source>
        <dbReference type="EMBL" id="RZT99636.1"/>
    </source>
</evidence>